<feature type="domain" description="Ice-binding protein C-terminal" evidence="1">
    <location>
        <begin position="103"/>
        <end position="127"/>
    </location>
</feature>
<dbReference type="Pfam" id="PF07589">
    <property type="entry name" value="PEP-CTERM"/>
    <property type="match status" value="1"/>
</dbReference>
<protein>
    <recommendedName>
        <fullName evidence="1">Ice-binding protein C-terminal domain-containing protein</fullName>
    </recommendedName>
</protein>
<dbReference type="Proteomes" id="UP000190750">
    <property type="component" value="Unassembled WGS sequence"/>
</dbReference>
<dbReference type="NCBIfam" id="NF035944">
    <property type="entry name" value="PEPxxWA-CTERM"/>
    <property type="match status" value="1"/>
</dbReference>
<reference evidence="2 3" key="1">
    <citation type="submission" date="2017-01" db="EMBL/GenBank/DDBJ databases">
        <title>Genome sequencing of Rhodoferax fermentans JCM 7819.</title>
        <authorList>
            <person name="Kim Y.J."/>
            <person name="Farh M.E.-A."/>
            <person name="Yang D.-C."/>
        </authorList>
    </citation>
    <scope>NUCLEOTIDE SEQUENCE [LARGE SCALE GENOMIC DNA]</scope>
    <source>
        <strain evidence="2 3">JCM 7819</strain>
    </source>
</reference>
<evidence type="ECO:0000313" key="3">
    <source>
        <dbReference type="Proteomes" id="UP000190750"/>
    </source>
</evidence>
<comment type="caution">
    <text evidence="2">The sequence shown here is derived from an EMBL/GenBank/DDBJ whole genome shotgun (WGS) entry which is preliminary data.</text>
</comment>
<dbReference type="EMBL" id="MTJN01000002">
    <property type="protein sequence ID" value="OOV07755.1"/>
    <property type="molecule type" value="Genomic_DNA"/>
</dbReference>
<name>A0A1T1AUU9_RHOFE</name>
<dbReference type="STRING" id="28066.RF819_14415"/>
<organism evidence="2 3">
    <name type="scientific">Rhodoferax fermentans</name>
    <dbReference type="NCBI Taxonomy" id="28066"/>
    <lineage>
        <taxon>Bacteria</taxon>
        <taxon>Pseudomonadati</taxon>
        <taxon>Pseudomonadota</taxon>
        <taxon>Betaproteobacteria</taxon>
        <taxon>Burkholderiales</taxon>
        <taxon>Comamonadaceae</taxon>
        <taxon>Rhodoferax</taxon>
    </lineage>
</organism>
<evidence type="ECO:0000313" key="2">
    <source>
        <dbReference type="EMBL" id="OOV07755.1"/>
    </source>
</evidence>
<gene>
    <name evidence="2" type="ORF">RF819_14415</name>
</gene>
<accession>A0A1T1AUU9</accession>
<dbReference type="AlphaFoldDB" id="A0A1T1AUU9"/>
<keyword evidence="3" id="KW-1185">Reference proteome</keyword>
<evidence type="ECO:0000259" key="1">
    <source>
        <dbReference type="Pfam" id="PF07589"/>
    </source>
</evidence>
<sequence length="131" mass="13580">MVTPTLDNTLFVSVYGGDTQFSSLSFQIAGGQTVSATNLDGNLIASFNDKANSALGNAYTLLAGQSYVLTVTGVTKALTSGVNGSLSIKVRSGSVSFMPAVTPVPEPESWAMLLAGLGFVGFVARRRARKV</sequence>
<dbReference type="InterPro" id="IPR013424">
    <property type="entry name" value="Ice-binding_C"/>
</dbReference>
<dbReference type="NCBIfam" id="NF038126">
    <property type="entry name" value="PEP_CTERM_FxDxF"/>
    <property type="match status" value="1"/>
</dbReference>
<dbReference type="NCBIfam" id="TIGR02595">
    <property type="entry name" value="PEP_CTERM"/>
    <property type="match status" value="1"/>
</dbReference>
<proteinExistence type="predicted"/>